<sequence>MTDLLAQLPGYALRRAANAVMGELGDILAEHGFRITEAAVLLLVRDRADLTSSQIGRTLDIQRANMVPLLNRLESAGWVRREPLDGKSMAIVPTAAGDAKIAQLGTLIEQFETELLDRIPAEHRDHLLPALNAIWR</sequence>
<evidence type="ECO:0000259" key="1">
    <source>
        <dbReference type="PROSITE" id="PS50995"/>
    </source>
</evidence>
<dbReference type="InterPro" id="IPR000835">
    <property type="entry name" value="HTH_MarR-typ"/>
</dbReference>
<protein>
    <submittedName>
        <fullName evidence="2">MarR family transcriptional regulator</fullName>
    </submittedName>
</protein>
<dbReference type="GO" id="GO:0006950">
    <property type="term" value="P:response to stress"/>
    <property type="evidence" value="ECO:0007669"/>
    <property type="project" value="TreeGrafter"/>
</dbReference>
<dbReference type="EMBL" id="QFPX01000018">
    <property type="protein sequence ID" value="PZQ53130.1"/>
    <property type="molecule type" value="Genomic_DNA"/>
</dbReference>
<name>A0A2W5QNP3_9SPHN</name>
<gene>
    <name evidence="2" type="ORF">DI555_17655</name>
</gene>
<dbReference type="GO" id="GO:0003700">
    <property type="term" value="F:DNA-binding transcription factor activity"/>
    <property type="evidence" value="ECO:0007669"/>
    <property type="project" value="InterPro"/>
</dbReference>
<feature type="domain" description="HTH marR-type" evidence="1">
    <location>
        <begin position="6"/>
        <end position="136"/>
    </location>
</feature>
<dbReference type="SMART" id="SM00347">
    <property type="entry name" value="HTH_MARR"/>
    <property type="match status" value="1"/>
</dbReference>
<dbReference type="InterPro" id="IPR036388">
    <property type="entry name" value="WH-like_DNA-bd_sf"/>
</dbReference>
<dbReference type="PRINTS" id="PR00598">
    <property type="entry name" value="HTHMARR"/>
</dbReference>
<dbReference type="Proteomes" id="UP000249082">
    <property type="component" value="Unassembled WGS sequence"/>
</dbReference>
<dbReference type="AlphaFoldDB" id="A0A2W5QNP3"/>
<dbReference type="PANTHER" id="PTHR33164">
    <property type="entry name" value="TRANSCRIPTIONAL REGULATOR, MARR FAMILY"/>
    <property type="match status" value="1"/>
</dbReference>
<comment type="caution">
    <text evidence="2">The sequence shown here is derived from an EMBL/GenBank/DDBJ whole genome shotgun (WGS) entry which is preliminary data.</text>
</comment>
<accession>A0A2W5QNP3</accession>
<dbReference type="PROSITE" id="PS50995">
    <property type="entry name" value="HTH_MARR_2"/>
    <property type="match status" value="1"/>
</dbReference>
<dbReference type="PANTHER" id="PTHR33164:SF43">
    <property type="entry name" value="HTH-TYPE TRANSCRIPTIONAL REPRESSOR YETL"/>
    <property type="match status" value="1"/>
</dbReference>
<reference evidence="2 3" key="1">
    <citation type="submission" date="2017-08" db="EMBL/GenBank/DDBJ databases">
        <title>Infants hospitalized years apart are colonized by the same room-sourced microbial strains.</title>
        <authorList>
            <person name="Brooks B."/>
            <person name="Olm M.R."/>
            <person name="Firek B.A."/>
            <person name="Baker R."/>
            <person name="Thomas B.C."/>
            <person name="Morowitz M.J."/>
            <person name="Banfield J.F."/>
        </authorList>
    </citation>
    <scope>NUCLEOTIDE SEQUENCE [LARGE SCALE GENOMIC DNA]</scope>
    <source>
        <strain evidence="2">S2_005_002_R2_33</strain>
    </source>
</reference>
<dbReference type="Pfam" id="PF12802">
    <property type="entry name" value="MarR_2"/>
    <property type="match status" value="1"/>
</dbReference>
<dbReference type="Gene3D" id="1.10.10.10">
    <property type="entry name" value="Winged helix-like DNA-binding domain superfamily/Winged helix DNA-binding domain"/>
    <property type="match status" value="1"/>
</dbReference>
<dbReference type="InterPro" id="IPR036390">
    <property type="entry name" value="WH_DNA-bd_sf"/>
</dbReference>
<dbReference type="SUPFAM" id="SSF46785">
    <property type="entry name" value="Winged helix' DNA-binding domain"/>
    <property type="match status" value="1"/>
</dbReference>
<evidence type="ECO:0000313" key="3">
    <source>
        <dbReference type="Proteomes" id="UP000249082"/>
    </source>
</evidence>
<dbReference type="InterPro" id="IPR039422">
    <property type="entry name" value="MarR/SlyA-like"/>
</dbReference>
<organism evidence="2 3">
    <name type="scientific">Novosphingobium pentaromativorans</name>
    <dbReference type="NCBI Taxonomy" id="205844"/>
    <lineage>
        <taxon>Bacteria</taxon>
        <taxon>Pseudomonadati</taxon>
        <taxon>Pseudomonadota</taxon>
        <taxon>Alphaproteobacteria</taxon>
        <taxon>Sphingomonadales</taxon>
        <taxon>Sphingomonadaceae</taxon>
        <taxon>Novosphingobium</taxon>
    </lineage>
</organism>
<proteinExistence type="predicted"/>
<evidence type="ECO:0000313" key="2">
    <source>
        <dbReference type="EMBL" id="PZQ53130.1"/>
    </source>
</evidence>